<comment type="caution">
    <text evidence="2">The sequence shown here is derived from an EMBL/GenBank/DDBJ whole genome shotgun (WGS) entry which is preliminary data.</text>
</comment>
<dbReference type="Proteomes" id="UP000609064">
    <property type="component" value="Unassembled WGS sequence"/>
</dbReference>
<proteinExistence type="predicted"/>
<reference evidence="2" key="1">
    <citation type="journal article" date="2014" name="Int. J. Syst. Evol. Microbiol.">
        <title>Complete genome sequence of Corynebacterium casei LMG S-19264T (=DSM 44701T), isolated from a smear-ripened cheese.</title>
        <authorList>
            <consortium name="US DOE Joint Genome Institute (JGI-PGF)"/>
            <person name="Walter F."/>
            <person name="Albersmeier A."/>
            <person name="Kalinowski J."/>
            <person name="Ruckert C."/>
        </authorList>
    </citation>
    <scope>NUCLEOTIDE SEQUENCE</scope>
    <source>
        <strain evidence="2">CGMCC 1.15958</strain>
    </source>
</reference>
<organism evidence="2 3">
    <name type="scientific">Emticicia aquatilis</name>
    <dbReference type="NCBI Taxonomy" id="1537369"/>
    <lineage>
        <taxon>Bacteria</taxon>
        <taxon>Pseudomonadati</taxon>
        <taxon>Bacteroidota</taxon>
        <taxon>Cytophagia</taxon>
        <taxon>Cytophagales</taxon>
        <taxon>Leadbetterellaceae</taxon>
        <taxon>Emticicia</taxon>
    </lineage>
</organism>
<protein>
    <submittedName>
        <fullName evidence="2">CoA-binding protein</fullName>
    </submittedName>
</protein>
<gene>
    <name evidence="2" type="ORF">GCM10011514_48600</name>
</gene>
<accession>A0A916Z6V0</accession>
<dbReference type="SUPFAM" id="SSF51735">
    <property type="entry name" value="NAD(P)-binding Rossmann-fold domains"/>
    <property type="match status" value="1"/>
</dbReference>
<reference evidence="2" key="2">
    <citation type="submission" date="2020-09" db="EMBL/GenBank/DDBJ databases">
        <authorList>
            <person name="Sun Q."/>
            <person name="Zhou Y."/>
        </authorList>
    </citation>
    <scope>NUCLEOTIDE SEQUENCE</scope>
    <source>
        <strain evidence="2">CGMCC 1.15958</strain>
    </source>
</reference>
<dbReference type="Gene3D" id="3.40.50.720">
    <property type="entry name" value="NAD(P)-binding Rossmann-like Domain"/>
    <property type="match status" value="1"/>
</dbReference>
<dbReference type="InterPro" id="IPR036291">
    <property type="entry name" value="NAD(P)-bd_dom_sf"/>
</dbReference>
<evidence type="ECO:0000313" key="2">
    <source>
        <dbReference type="EMBL" id="GGD78845.1"/>
    </source>
</evidence>
<dbReference type="AlphaFoldDB" id="A0A916Z6V0"/>
<dbReference type="EMBL" id="BMKK01000014">
    <property type="protein sequence ID" value="GGD78845.1"/>
    <property type="molecule type" value="Genomic_DNA"/>
</dbReference>
<feature type="domain" description="CoA-binding" evidence="1">
    <location>
        <begin position="3"/>
        <end position="115"/>
    </location>
</feature>
<evidence type="ECO:0000313" key="3">
    <source>
        <dbReference type="Proteomes" id="UP000609064"/>
    </source>
</evidence>
<keyword evidence="3" id="KW-1185">Reference proteome</keyword>
<evidence type="ECO:0000259" key="1">
    <source>
        <dbReference type="Pfam" id="PF13380"/>
    </source>
</evidence>
<sequence length="120" mass="13543">MAKKTLVIGASTDPSRYSYLAANRLVSHKHEIELLGVKEGVVAGKEINTEKEKFEDIDTVTLYVNPQRQSEYFDYVADLKPRRVIFNPGTENPTFEDFLTEKGIEPIEACTLVMLATGQY</sequence>
<name>A0A916Z6V0_9BACT</name>
<dbReference type="RefSeq" id="WP_188770398.1">
    <property type="nucleotide sequence ID" value="NZ_BMKK01000014.1"/>
</dbReference>
<dbReference type="Pfam" id="PF13380">
    <property type="entry name" value="CoA_binding_2"/>
    <property type="match status" value="1"/>
</dbReference>
<dbReference type="InterPro" id="IPR003781">
    <property type="entry name" value="CoA-bd"/>
</dbReference>